<dbReference type="EMBL" id="SNYJ01000017">
    <property type="protein sequence ID" value="TDQ36596.1"/>
    <property type="molecule type" value="Genomic_DNA"/>
</dbReference>
<dbReference type="PANTHER" id="PTHR37305">
    <property type="entry name" value="INTEGRAL MEMBRANE PROTEIN-RELATED"/>
    <property type="match status" value="1"/>
</dbReference>
<dbReference type="PANTHER" id="PTHR37305:SF1">
    <property type="entry name" value="MEMBRANE PROTEIN"/>
    <property type="match status" value="1"/>
</dbReference>
<feature type="transmembrane region" description="Helical" evidence="1">
    <location>
        <begin position="213"/>
        <end position="235"/>
    </location>
</feature>
<evidence type="ECO:0000313" key="2">
    <source>
        <dbReference type="EMBL" id="TDQ36596.1"/>
    </source>
</evidence>
<gene>
    <name evidence="2" type="ORF">EV213_11760</name>
</gene>
<proteinExistence type="predicted"/>
<evidence type="ECO:0000256" key="1">
    <source>
        <dbReference type="SAM" id="Phobius"/>
    </source>
</evidence>
<keyword evidence="1" id="KW-1133">Transmembrane helix</keyword>
<feature type="transmembrane region" description="Helical" evidence="1">
    <location>
        <begin position="108"/>
        <end position="133"/>
    </location>
</feature>
<sequence>MTSFKNAVYNEIDKWWLQRKNRWLLLCASLLPLLLAWAVGLAQSNAGIAVVVSGDLPYTMLAILTTVVLPFFLLVTAIDAFTGESVKRTMKLELLQPVTRPKLFTAKVVLLGFVSAVVLLVSWVSSLIAGLFLPGEWSVGTLESLSAFATAFFPMLILGILTVFVVQWFKTATTAFVVCVLLYAALKGLPLIWPTVAVWSPLSYTDVSSLTAITSFAFLVAYGILGFTTGMHRFVGKSW</sequence>
<feature type="transmembrane region" description="Helical" evidence="1">
    <location>
        <begin position="173"/>
        <end position="193"/>
    </location>
</feature>
<comment type="caution">
    <text evidence="2">The sequence shown here is derived from an EMBL/GenBank/DDBJ whole genome shotgun (WGS) entry which is preliminary data.</text>
</comment>
<dbReference type="RefSeq" id="WP_133581633.1">
    <property type="nucleotide sequence ID" value="NZ_SNYJ01000017.1"/>
</dbReference>
<accession>A0A4R6TTZ9</accession>
<name>A0A4R6TTZ9_9BACI</name>
<organism evidence="2 3">
    <name type="scientific">Aureibacillus halotolerans</name>
    <dbReference type="NCBI Taxonomy" id="1508390"/>
    <lineage>
        <taxon>Bacteria</taxon>
        <taxon>Bacillati</taxon>
        <taxon>Bacillota</taxon>
        <taxon>Bacilli</taxon>
        <taxon>Bacillales</taxon>
        <taxon>Bacillaceae</taxon>
        <taxon>Aureibacillus</taxon>
    </lineage>
</organism>
<feature type="transmembrane region" description="Helical" evidence="1">
    <location>
        <begin position="58"/>
        <end position="81"/>
    </location>
</feature>
<dbReference type="Pfam" id="PF12730">
    <property type="entry name" value="ABC2_membrane_4"/>
    <property type="match status" value="1"/>
</dbReference>
<dbReference type="Proteomes" id="UP000295632">
    <property type="component" value="Unassembled WGS sequence"/>
</dbReference>
<dbReference type="AlphaFoldDB" id="A0A4R6TTZ9"/>
<feature type="transmembrane region" description="Helical" evidence="1">
    <location>
        <begin position="145"/>
        <end position="166"/>
    </location>
</feature>
<keyword evidence="3" id="KW-1185">Reference proteome</keyword>
<evidence type="ECO:0000313" key="3">
    <source>
        <dbReference type="Proteomes" id="UP000295632"/>
    </source>
</evidence>
<reference evidence="2 3" key="1">
    <citation type="submission" date="2019-03" db="EMBL/GenBank/DDBJ databases">
        <title>Genomic Encyclopedia of Type Strains, Phase IV (KMG-IV): sequencing the most valuable type-strain genomes for metagenomic binning, comparative biology and taxonomic classification.</title>
        <authorList>
            <person name="Goeker M."/>
        </authorList>
    </citation>
    <scope>NUCLEOTIDE SEQUENCE [LARGE SCALE GENOMIC DNA]</scope>
    <source>
        <strain evidence="2 3">DSM 28697</strain>
    </source>
</reference>
<protein>
    <submittedName>
        <fullName evidence="2">ABC-2 type transport system permease protein</fullName>
    </submittedName>
</protein>
<dbReference type="OrthoDB" id="1711106at2"/>
<keyword evidence="1" id="KW-0812">Transmembrane</keyword>
<keyword evidence="1" id="KW-0472">Membrane</keyword>